<comment type="caution">
    <text evidence="1">The sequence shown here is derived from an EMBL/GenBank/DDBJ whole genome shotgun (WGS) entry which is preliminary data.</text>
</comment>
<reference evidence="1 2" key="1">
    <citation type="submission" date="2011-12" db="EMBL/GenBank/DDBJ databases">
        <title>Whole genome shotgun sequence of Gordonia effusa NBRC 100432.</title>
        <authorList>
            <person name="Yoshida I."/>
            <person name="Takarada H."/>
            <person name="Hosoyama A."/>
            <person name="Tsuchikane K."/>
            <person name="Katsumata H."/>
            <person name="Yamazaki S."/>
            <person name="Fujita N."/>
        </authorList>
    </citation>
    <scope>NUCLEOTIDE SEQUENCE [LARGE SCALE GENOMIC DNA]</scope>
    <source>
        <strain evidence="1 2">NBRC 100432</strain>
    </source>
</reference>
<name>H0QYB4_9ACTN</name>
<protein>
    <submittedName>
        <fullName evidence="1">Uncharacterized protein</fullName>
    </submittedName>
</protein>
<dbReference type="Proteomes" id="UP000035034">
    <property type="component" value="Unassembled WGS sequence"/>
</dbReference>
<evidence type="ECO:0000313" key="2">
    <source>
        <dbReference type="Proteomes" id="UP000035034"/>
    </source>
</evidence>
<dbReference type="EMBL" id="BAEH01000039">
    <property type="protein sequence ID" value="GAB17815.1"/>
    <property type="molecule type" value="Genomic_DNA"/>
</dbReference>
<evidence type="ECO:0000313" key="1">
    <source>
        <dbReference type="EMBL" id="GAB17815.1"/>
    </source>
</evidence>
<dbReference type="AlphaFoldDB" id="H0QYB4"/>
<dbReference type="STRING" id="1077974.GOEFS_039_00500"/>
<gene>
    <name evidence="1" type="ORF">GOEFS_039_00500</name>
</gene>
<keyword evidence="2" id="KW-1185">Reference proteome</keyword>
<sequence>MPIGVIRLEGAAELAVGFGVLALVRGAPVVELLDRLVVVDENVDGVVDGSDSVEEQPALTISKPATASAPDDTLKILRPIVPSRRASDVRLSTYGRGEFCYAQ</sequence>
<organism evidence="1 2">
    <name type="scientific">Gordonia effusa NBRC 100432</name>
    <dbReference type="NCBI Taxonomy" id="1077974"/>
    <lineage>
        <taxon>Bacteria</taxon>
        <taxon>Bacillati</taxon>
        <taxon>Actinomycetota</taxon>
        <taxon>Actinomycetes</taxon>
        <taxon>Mycobacteriales</taxon>
        <taxon>Gordoniaceae</taxon>
        <taxon>Gordonia</taxon>
    </lineage>
</organism>
<accession>H0QYB4</accession>
<proteinExistence type="predicted"/>